<name>A0A6G1H9J9_9PEZI</name>
<dbReference type="AlphaFoldDB" id="A0A6G1H9J9"/>
<feature type="region of interest" description="Disordered" evidence="1">
    <location>
        <begin position="319"/>
        <end position="344"/>
    </location>
</feature>
<dbReference type="EMBL" id="ML977144">
    <property type="protein sequence ID" value="KAF1989835.1"/>
    <property type="molecule type" value="Genomic_DNA"/>
</dbReference>
<evidence type="ECO:0000256" key="1">
    <source>
        <dbReference type="SAM" id="MobiDB-lite"/>
    </source>
</evidence>
<evidence type="ECO:0000313" key="4">
    <source>
        <dbReference type="Proteomes" id="UP000800041"/>
    </source>
</evidence>
<feature type="transmembrane region" description="Helical" evidence="2">
    <location>
        <begin position="355"/>
        <end position="382"/>
    </location>
</feature>
<gene>
    <name evidence="3" type="ORF">K402DRAFT_451995</name>
</gene>
<evidence type="ECO:0000256" key="2">
    <source>
        <dbReference type="SAM" id="Phobius"/>
    </source>
</evidence>
<proteinExistence type="predicted"/>
<organism evidence="3 4">
    <name type="scientific">Aulographum hederae CBS 113979</name>
    <dbReference type="NCBI Taxonomy" id="1176131"/>
    <lineage>
        <taxon>Eukaryota</taxon>
        <taxon>Fungi</taxon>
        <taxon>Dikarya</taxon>
        <taxon>Ascomycota</taxon>
        <taxon>Pezizomycotina</taxon>
        <taxon>Dothideomycetes</taxon>
        <taxon>Pleosporomycetidae</taxon>
        <taxon>Aulographales</taxon>
        <taxon>Aulographaceae</taxon>
    </lineage>
</organism>
<sequence>MVRLLLEDLSPSSQVQHHTSQQLDKEALTLTPEAHKIKAMAEPPRSWDEVLKEHAELVEEFKRVSRPEDPVKVLEDRRARIEEGIIRRKPILDEKAAMLRDMKDQLMEVIPQDMTTAAKIFEVCISGKAQYDTHAIDLRNLTAELAAVLKDLEHYNRKRSELPEQPLAPNGASSSSDTNRPAKVTAPQSVIPTANSVIPPVQAAAPSAPKIAASSPAKAAASSHAKIAVSPPAKLAAPPPTNIAAPSLPKVAAPCPAKIAAPSPAKVAVSPSAMVATLPLTNITAPSLPSVAAPSHTKVAVSSPAKLAVSSSPAKVAVSSSPAEVTGPSPAKTDHAASEQTTSARKENGLVGDACLIIFFFCFLYIIFLALKILLLFIWHLIYPDS</sequence>
<keyword evidence="2" id="KW-0812">Transmembrane</keyword>
<feature type="region of interest" description="Disordered" evidence="1">
    <location>
        <begin position="159"/>
        <end position="188"/>
    </location>
</feature>
<reference evidence="3" key="1">
    <citation type="journal article" date="2020" name="Stud. Mycol.">
        <title>101 Dothideomycetes genomes: a test case for predicting lifestyles and emergence of pathogens.</title>
        <authorList>
            <person name="Haridas S."/>
            <person name="Albert R."/>
            <person name="Binder M."/>
            <person name="Bloem J."/>
            <person name="Labutti K."/>
            <person name="Salamov A."/>
            <person name="Andreopoulos B."/>
            <person name="Baker S."/>
            <person name="Barry K."/>
            <person name="Bills G."/>
            <person name="Bluhm B."/>
            <person name="Cannon C."/>
            <person name="Castanera R."/>
            <person name="Culley D."/>
            <person name="Daum C."/>
            <person name="Ezra D."/>
            <person name="Gonzalez J."/>
            <person name="Henrissat B."/>
            <person name="Kuo A."/>
            <person name="Liang C."/>
            <person name="Lipzen A."/>
            <person name="Lutzoni F."/>
            <person name="Magnuson J."/>
            <person name="Mondo S."/>
            <person name="Nolan M."/>
            <person name="Ohm R."/>
            <person name="Pangilinan J."/>
            <person name="Park H.-J."/>
            <person name="Ramirez L."/>
            <person name="Alfaro M."/>
            <person name="Sun H."/>
            <person name="Tritt A."/>
            <person name="Yoshinaga Y."/>
            <person name="Zwiers L.-H."/>
            <person name="Turgeon B."/>
            <person name="Goodwin S."/>
            <person name="Spatafora J."/>
            <person name="Crous P."/>
            <person name="Grigoriev I."/>
        </authorList>
    </citation>
    <scope>NUCLEOTIDE SEQUENCE</scope>
    <source>
        <strain evidence="3">CBS 113979</strain>
    </source>
</reference>
<keyword evidence="2" id="KW-0472">Membrane</keyword>
<evidence type="ECO:0000313" key="3">
    <source>
        <dbReference type="EMBL" id="KAF1989835.1"/>
    </source>
</evidence>
<protein>
    <submittedName>
        <fullName evidence="3">Uncharacterized protein</fullName>
    </submittedName>
</protein>
<keyword evidence="2" id="KW-1133">Transmembrane helix</keyword>
<dbReference type="Proteomes" id="UP000800041">
    <property type="component" value="Unassembled WGS sequence"/>
</dbReference>
<accession>A0A6G1H9J9</accession>
<keyword evidence="4" id="KW-1185">Reference proteome</keyword>